<evidence type="ECO:0000256" key="3">
    <source>
        <dbReference type="ARBA" id="ARBA00022692"/>
    </source>
</evidence>
<evidence type="ECO:0000313" key="9">
    <source>
        <dbReference type="Proteomes" id="UP001286174"/>
    </source>
</evidence>
<proteinExistence type="predicted"/>
<feature type="transmembrane region" description="Helical" evidence="6">
    <location>
        <begin position="251"/>
        <end position="271"/>
    </location>
</feature>
<dbReference type="AlphaFoldDB" id="A0AB35U864"/>
<dbReference type="NCBIfam" id="NF037997">
    <property type="entry name" value="Na_Pi_symport"/>
    <property type="match status" value="1"/>
</dbReference>
<evidence type="ECO:0000256" key="1">
    <source>
        <dbReference type="ARBA" id="ARBA00004651"/>
    </source>
</evidence>
<keyword evidence="2" id="KW-1003">Cell membrane</keyword>
<feature type="domain" description="PhoU" evidence="7">
    <location>
        <begin position="455"/>
        <end position="540"/>
    </location>
</feature>
<evidence type="ECO:0000313" key="8">
    <source>
        <dbReference type="EMBL" id="MDX8420317.1"/>
    </source>
</evidence>
<dbReference type="GO" id="GO:0044341">
    <property type="term" value="P:sodium-dependent phosphate transport"/>
    <property type="evidence" value="ECO:0007669"/>
    <property type="project" value="InterPro"/>
</dbReference>
<keyword evidence="5 6" id="KW-0472">Membrane</keyword>
<reference evidence="8 9" key="1">
    <citation type="submission" date="2022-03" db="EMBL/GenBank/DDBJ databases">
        <title>Novel taxa within the pig intestine.</title>
        <authorList>
            <person name="Wylensek D."/>
            <person name="Bishof K."/>
            <person name="Afrizal A."/>
            <person name="Clavel T."/>
        </authorList>
    </citation>
    <scope>NUCLEOTIDE SEQUENCE [LARGE SCALE GENOMIC DNA]</scope>
    <source>
        <strain evidence="8 9">CLA-KB-P133</strain>
    </source>
</reference>
<dbReference type="GO" id="GO:0005436">
    <property type="term" value="F:sodium:phosphate symporter activity"/>
    <property type="evidence" value="ECO:0007669"/>
    <property type="project" value="InterPro"/>
</dbReference>
<accession>A0AB35U864</accession>
<feature type="transmembrane region" description="Helical" evidence="6">
    <location>
        <begin position="212"/>
        <end position="231"/>
    </location>
</feature>
<dbReference type="PANTHER" id="PTHR10010:SF46">
    <property type="entry name" value="SODIUM-DEPENDENT PHOSPHATE TRANSPORT PROTEIN 2B"/>
    <property type="match status" value="1"/>
</dbReference>
<dbReference type="SUPFAM" id="SSF109755">
    <property type="entry name" value="PhoU-like"/>
    <property type="match status" value="1"/>
</dbReference>
<name>A0AB35U864_9FIRM</name>
<dbReference type="InterPro" id="IPR026022">
    <property type="entry name" value="PhoU_dom"/>
</dbReference>
<sequence>MGLSDMRWDVILGGFGLFMFGINFMGDALKEFAGDKLREYIDRYTSNPFSAFLIGIVITVVMQSSSASTAITIGMVRAGLMTLEQAAGIIMGANIGTTITSFLISLDIGKYILYVIFAGAMLSCFSSRRKVKCLGNILMGFGMVFYGLDSMGEALSVIKDIPAFTNVALKLSENPLLSLLAGTIMTGAVQASAATIGVVQKMYQAGALSFQAVLPFVFGANIGTTVTGILASAGGSTAAKRTAGLHTLFNIVGSVMGMILLKPLSAVILDVSASLGMNKMMQVALAHIMFNALATLIFFPLLKQMCALVRKIIPGEEPKRLQVDVDHLDPSLARRLPAAALTAAEEAIHSMSDAVVENVHNTRDYLNGKGGEEELQMIDQGESVVNDYDKKITAYLLEISMAGDLSPSDTLEQRTDLDNVKNLERIGDIAMNLKEFFQMIHEDQKGLSPSAVYEINRMYNQFDEMFAKLLEIAKNHSQASYNELLKLEDEMDLLEYNARESHFERMAKKICTAPVASSVYCDILSNLERMGDHCCNIARSMMKMTADHIGDDKHLNPRLDDNKQR</sequence>
<dbReference type="Pfam" id="PF01895">
    <property type="entry name" value="PhoU"/>
    <property type="match status" value="2"/>
</dbReference>
<dbReference type="Pfam" id="PF02690">
    <property type="entry name" value="Na_Pi_cotrans"/>
    <property type="match status" value="2"/>
</dbReference>
<dbReference type="Proteomes" id="UP001286174">
    <property type="component" value="Unassembled WGS sequence"/>
</dbReference>
<feature type="transmembrane region" description="Helical" evidence="6">
    <location>
        <begin position="86"/>
        <end position="105"/>
    </location>
</feature>
<dbReference type="InterPro" id="IPR038078">
    <property type="entry name" value="PhoU-like_sf"/>
</dbReference>
<comment type="caution">
    <text evidence="8">The sequence shown here is derived from an EMBL/GenBank/DDBJ whole genome shotgun (WGS) entry which is preliminary data.</text>
</comment>
<dbReference type="PANTHER" id="PTHR10010">
    <property type="entry name" value="SOLUTE CARRIER FAMILY 34 SODIUM PHOSPHATE , MEMBER 2-RELATED"/>
    <property type="match status" value="1"/>
</dbReference>
<feature type="transmembrane region" description="Helical" evidence="6">
    <location>
        <begin position="283"/>
        <end position="302"/>
    </location>
</feature>
<dbReference type="InterPro" id="IPR003841">
    <property type="entry name" value="Na/Pi_transpt"/>
</dbReference>
<evidence type="ECO:0000256" key="5">
    <source>
        <dbReference type="ARBA" id="ARBA00023136"/>
    </source>
</evidence>
<dbReference type="Gene3D" id="1.20.58.220">
    <property type="entry name" value="Phosphate transport system protein phou homolog 2, domain 2"/>
    <property type="match status" value="1"/>
</dbReference>
<gene>
    <name evidence="8" type="ORF">MOZ60_09485</name>
</gene>
<keyword evidence="9" id="KW-1185">Reference proteome</keyword>
<evidence type="ECO:0000256" key="4">
    <source>
        <dbReference type="ARBA" id="ARBA00022989"/>
    </source>
</evidence>
<protein>
    <submittedName>
        <fullName evidence="8">Na/Pi cotransporter family protein</fullName>
    </submittedName>
</protein>
<feature type="transmembrane region" description="Helical" evidence="6">
    <location>
        <begin position="12"/>
        <end position="29"/>
    </location>
</feature>
<organism evidence="8 9">
    <name type="scientific">Grylomicrobium aquisgranensis</name>
    <dbReference type="NCBI Taxonomy" id="2926318"/>
    <lineage>
        <taxon>Bacteria</taxon>
        <taxon>Bacillati</taxon>
        <taxon>Bacillota</taxon>
        <taxon>Erysipelotrichia</taxon>
        <taxon>Erysipelotrichales</taxon>
        <taxon>Erysipelotrichaceae</taxon>
        <taxon>Grylomicrobium</taxon>
    </lineage>
</organism>
<comment type="subcellular location">
    <subcellularLocation>
        <location evidence="1">Cell membrane</location>
        <topology evidence="1">Multi-pass membrane protein</topology>
    </subcellularLocation>
</comment>
<feature type="transmembrane region" description="Helical" evidence="6">
    <location>
        <begin position="178"/>
        <end position="200"/>
    </location>
</feature>
<evidence type="ECO:0000259" key="7">
    <source>
        <dbReference type="Pfam" id="PF01895"/>
    </source>
</evidence>
<dbReference type="GO" id="GO:0005886">
    <property type="term" value="C:plasma membrane"/>
    <property type="evidence" value="ECO:0007669"/>
    <property type="project" value="UniProtKB-SubCell"/>
</dbReference>
<feature type="transmembrane region" description="Helical" evidence="6">
    <location>
        <begin position="49"/>
        <end position="74"/>
    </location>
</feature>
<dbReference type="EMBL" id="JALBUR010000031">
    <property type="protein sequence ID" value="MDX8420317.1"/>
    <property type="molecule type" value="Genomic_DNA"/>
</dbReference>
<evidence type="ECO:0000256" key="2">
    <source>
        <dbReference type="ARBA" id="ARBA00022475"/>
    </source>
</evidence>
<keyword evidence="4 6" id="KW-1133">Transmembrane helix</keyword>
<evidence type="ECO:0000256" key="6">
    <source>
        <dbReference type="SAM" id="Phobius"/>
    </source>
</evidence>
<feature type="domain" description="PhoU" evidence="7">
    <location>
        <begin position="348"/>
        <end position="433"/>
    </location>
</feature>
<keyword evidence="3 6" id="KW-0812">Transmembrane</keyword>
<dbReference type="RefSeq" id="WP_370596483.1">
    <property type="nucleotide sequence ID" value="NZ_JALBUR010000031.1"/>
</dbReference>